<dbReference type="EMBL" id="CM035421">
    <property type="protein sequence ID" value="KAH7387461.1"/>
    <property type="molecule type" value="Genomic_DNA"/>
</dbReference>
<dbReference type="Gene3D" id="3.30.530.20">
    <property type="match status" value="1"/>
</dbReference>
<dbReference type="GO" id="GO:0005737">
    <property type="term" value="C:cytoplasm"/>
    <property type="evidence" value="ECO:0007669"/>
    <property type="project" value="TreeGrafter"/>
</dbReference>
<evidence type="ECO:0000256" key="1">
    <source>
        <dbReference type="ARBA" id="ARBA00009744"/>
    </source>
</evidence>
<dbReference type="GO" id="GO:0038023">
    <property type="term" value="F:signaling receptor activity"/>
    <property type="evidence" value="ECO:0007669"/>
    <property type="project" value="TreeGrafter"/>
</dbReference>
<organism evidence="4 5">
    <name type="scientific">Ceratopteris richardii</name>
    <name type="common">Triangle waterfern</name>
    <dbReference type="NCBI Taxonomy" id="49495"/>
    <lineage>
        <taxon>Eukaryota</taxon>
        <taxon>Viridiplantae</taxon>
        <taxon>Streptophyta</taxon>
        <taxon>Embryophyta</taxon>
        <taxon>Tracheophyta</taxon>
        <taxon>Polypodiopsida</taxon>
        <taxon>Polypodiidae</taxon>
        <taxon>Polypodiales</taxon>
        <taxon>Pteridineae</taxon>
        <taxon>Pteridaceae</taxon>
        <taxon>Parkerioideae</taxon>
        <taxon>Ceratopteris</taxon>
    </lineage>
</organism>
<evidence type="ECO:0000256" key="2">
    <source>
        <dbReference type="SAM" id="MobiDB-lite"/>
    </source>
</evidence>
<name>A0A8T2SXC6_CERRI</name>
<dbReference type="GO" id="GO:0005634">
    <property type="term" value="C:nucleus"/>
    <property type="evidence" value="ECO:0007669"/>
    <property type="project" value="TreeGrafter"/>
</dbReference>
<feature type="compositionally biased region" description="Low complexity" evidence="2">
    <location>
        <begin position="39"/>
        <end position="48"/>
    </location>
</feature>
<dbReference type="InterPro" id="IPR000916">
    <property type="entry name" value="Bet_v_I/MLP"/>
</dbReference>
<proteinExistence type="inferred from homology"/>
<dbReference type="CDD" id="cd07816">
    <property type="entry name" value="Bet_v1-like"/>
    <property type="match status" value="1"/>
</dbReference>
<dbReference type="OrthoDB" id="1845342at2759"/>
<reference evidence="4" key="1">
    <citation type="submission" date="2021-08" db="EMBL/GenBank/DDBJ databases">
        <title>WGS assembly of Ceratopteris richardii.</title>
        <authorList>
            <person name="Marchant D.B."/>
            <person name="Chen G."/>
            <person name="Jenkins J."/>
            <person name="Shu S."/>
            <person name="Leebens-Mack J."/>
            <person name="Grimwood J."/>
            <person name="Schmutz J."/>
            <person name="Soltis P."/>
            <person name="Soltis D."/>
            <person name="Chen Z.-H."/>
        </authorList>
    </citation>
    <scope>NUCLEOTIDE SEQUENCE</scope>
    <source>
        <strain evidence="4">Whitten #5841</strain>
        <tissue evidence="4">Leaf</tissue>
    </source>
</reference>
<sequence length="279" mass="29973">MATMDSIDVMGCDKLGGAGTITPEFGSHSAKNLSDVHSETSSTATSAGGEEHTISIQNAQGLTENIPHGMSNVGDPALATKFDSDGSISPLRSEMIIELQRDVEEMWPALKNAVNVIAQHCPEFMRGSQMLHGDGGPGSIRLVNFGPASGLVTYAKEEILELDDDKMILTYLLLEGDLRKDFKLFKPSISLKRVNVESEPVAANKSAETVQAKCLATWVLEYEFKEGITPPNIELINEGAKIFFRLLESSVEAQQSASSQAGAAMHQPLTNQPSTPLAV</sequence>
<accession>A0A8T2SXC6</accession>
<dbReference type="InterPro" id="IPR023393">
    <property type="entry name" value="START-like_dom_sf"/>
</dbReference>
<comment type="similarity">
    <text evidence="1">Belongs to the BetVI family.</text>
</comment>
<evidence type="ECO:0000259" key="3">
    <source>
        <dbReference type="SMART" id="SM01037"/>
    </source>
</evidence>
<evidence type="ECO:0000313" key="4">
    <source>
        <dbReference type="EMBL" id="KAH7387461.1"/>
    </source>
</evidence>
<dbReference type="Pfam" id="PF00407">
    <property type="entry name" value="Bet_v_1"/>
    <property type="match status" value="1"/>
</dbReference>
<dbReference type="InterPro" id="IPR050279">
    <property type="entry name" value="Plant_def-hormone_signal"/>
</dbReference>
<dbReference type="GO" id="GO:0009738">
    <property type="term" value="P:abscisic acid-activated signaling pathway"/>
    <property type="evidence" value="ECO:0007669"/>
    <property type="project" value="TreeGrafter"/>
</dbReference>
<dbReference type="SUPFAM" id="SSF55961">
    <property type="entry name" value="Bet v1-like"/>
    <property type="match status" value="1"/>
</dbReference>
<feature type="region of interest" description="Disordered" evidence="2">
    <location>
        <begin position="258"/>
        <end position="279"/>
    </location>
</feature>
<dbReference type="SMART" id="SM01037">
    <property type="entry name" value="Bet_v_1"/>
    <property type="match status" value="1"/>
</dbReference>
<gene>
    <name evidence="4" type="ORF">KP509_16G023900</name>
</gene>
<dbReference type="GO" id="GO:0006952">
    <property type="term" value="P:defense response"/>
    <property type="evidence" value="ECO:0007669"/>
    <property type="project" value="InterPro"/>
</dbReference>
<feature type="compositionally biased region" description="Polar residues" evidence="2">
    <location>
        <begin position="268"/>
        <end position="279"/>
    </location>
</feature>
<dbReference type="PANTHER" id="PTHR31213">
    <property type="entry name" value="OS08G0374000 PROTEIN-RELATED"/>
    <property type="match status" value="1"/>
</dbReference>
<dbReference type="AlphaFoldDB" id="A0A8T2SXC6"/>
<comment type="caution">
    <text evidence="4">The sequence shown here is derived from an EMBL/GenBank/DDBJ whole genome shotgun (WGS) entry which is preliminary data.</text>
</comment>
<feature type="domain" description="Bet v I/Major latex protein" evidence="3">
    <location>
        <begin position="92"/>
        <end position="254"/>
    </location>
</feature>
<dbReference type="GO" id="GO:0010427">
    <property type="term" value="F:abscisic acid binding"/>
    <property type="evidence" value="ECO:0007669"/>
    <property type="project" value="TreeGrafter"/>
</dbReference>
<dbReference type="Proteomes" id="UP000825935">
    <property type="component" value="Chromosome 16"/>
</dbReference>
<evidence type="ECO:0000313" key="5">
    <source>
        <dbReference type="Proteomes" id="UP000825935"/>
    </source>
</evidence>
<keyword evidence="5" id="KW-1185">Reference proteome</keyword>
<dbReference type="GO" id="GO:0004864">
    <property type="term" value="F:protein phosphatase inhibitor activity"/>
    <property type="evidence" value="ECO:0007669"/>
    <property type="project" value="TreeGrafter"/>
</dbReference>
<dbReference type="PANTHER" id="PTHR31213:SF24">
    <property type="entry name" value="OS08G0374000 PROTEIN"/>
    <property type="match status" value="1"/>
</dbReference>
<feature type="region of interest" description="Disordered" evidence="2">
    <location>
        <begin position="29"/>
        <end position="52"/>
    </location>
</feature>
<protein>
    <recommendedName>
        <fullName evidence="3">Bet v I/Major latex protein domain-containing protein</fullName>
    </recommendedName>
</protein>